<feature type="region of interest" description="Disordered" evidence="1">
    <location>
        <begin position="1"/>
        <end position="348"/>
    </location>
</feature>
<accession>A0A6V7SX42</accession>
<dbReference type="Pfam" id="PF00498">
    <property type="entry name" value="FHA"/>
    <property type="match status" value="1"/>
</dbReference>
<feature type="compositionally biased region" description="Basic residues" evidence="1">
    <location>
        <begin position="56"/>
        <end position="72"/>
    </location>
</feature>
<dbReference type="CDD" id="cd22676">
    <property type="entry name" value="FHA_SNIP1_DDL-like"/>
    <property type="match status" value="1"/>
</dbReference>
<feature type="compositionally biased region" description="Polar residues" evidence="1">
    <location>
        <begin position="7"/>
        <end position="20"/>
    </location>
</feature>
<evidence type="ECO:0000313" key="4">
    <source>
        <dbReference type="Proteomes" id="UP000515308"/>
    </source>
</evidence>
<proteinExistence type="predicted"/>
<feature type="compositionally biased region" description="Polar residues" evidence="1">
    <location>
        <begin position="330"/>
        <end position="343"/>
    </location>
</feature>
<feature type="compositionally biased region" description="Basic and acidic residues" evidence="1">
    <location>
        <begin position="278"/>
        <end position="306"/>
    </location>
</feature>
<feature type="compositionally biased region" description="Basic and acidic residues" evidence="1">
    <location>
        <begin position="73"/>
        <end position="85"/>
    </location>
</feature>
<dbReference type="Proteomes" id="UP000515308">
    <property type="component" value="Chromosome PVLDE_14"/>
</dbReference>
<dbReference type="InterPro" id="IPR000253">
    <property type="entry name" value="FHA_dom"/>
</dbReference>
<feature type="compositionally biased region" description="Basic and acidic residues" evidence="1">
    <location>
        <begin position="153"/>
        <end position="221"/>
    </location>
</feature>
<evidence type="ECO:0000313" key="3">
    <source>
        <dbReference type="EMBL" id="CAD2103642.1"/>
    </source>
</evidence>
<dbReference type="InterPro" id="IPR008984">
    <property type="entry name" value="SMAD_FHA_dom_sf"/>
</dbReference>
<dbReference type="InterPro" id="IPR050923">
    <property type="entry name" value="Cell_Proc_Reg/RNA_Proc"/>
</dbReference>
<feature type="compositionally biased region" description="Basic and acidic residues" evidence="1">
    <location>
        <begin position="315"/>
        <end position="329"/>
    </location>
</feature>
<dbReference type="PROSITE" id="PS50006">
    <property type="entry name" value="FHA_DOMAIN"/>
    <property type="match status" value="1"/>
</dbReference>
<dbReference type="SUPFAM" id="SSF49879">
    <property type="entry name" value="SMAD/FHA domain"/>
    <property type="match status" value="1"/>
</dbReference>
<feature type="compositionally biased region" description="Basic and acidic residues" evidence="1">
    <location>
        <begin position="231"/>
        <end position="271"/>
    </location>
</feature>
<evidence type="ECO:0000256" key="1">
    <source>
        <dbReference type="SAM" id="MobiDB-lite"/>
    </source>
</evidence>
<feature type="domain" description="FHA" evidence="2">
    <location>
        <begin position="399"/>
        <end position="453"/>
    </location>
</feature>
<sequence length="489" mass="58945">MHKDNIRSSNSIESEQISGDEQNKKMNKSESYDSDSSKSKKSTLSESSSEGEKKNNNLKKKKESHNNRKHSYDKREISCERTSRIDRKKKRDRSIEYDKKYANNKINKHSRDRSYSDESSDSKSIRKRYSNNSSSDSDYSEHKKRRVRRKHSNSSEREKDNNFGYDRWNDRRDKNRKEKCDEKKINIRDRHEREMKGKYDYKYKRFEKENRSKNNYKDRSRSKNRYNNFYDDNKKREKDSKHKYREYDDNVSKHDKRKTDRYDNSSDEYVRKEKKKSFKDSNERNGDRDDKHQRNHSNDEYNKIEYYENNNNNIKNDKEIEKSNDEKNITSDNNVREGQNFNPSGLLAQSKDYKNGVELKYTESIDSEMPDKKWRLYVFLNTATEEPHEILRIHEKPYYLIGKDELVADILLRNMSISKQHAVIQFKKHDNKVLPFLIDLNSTNGSYLNNEKIDPNKFYELRETDLLRFGSSGREYVLLYDSYEAPTNE</sequence>
<feature type="compositionally biased region" description="Basic and acidic residues" evidence="1">
    <location>
        <begin position="21"/>
        <end position="38"/>
    </location>
</feature>
<name>A0A6V7SX42_PLAVN</name>
<dbReference type="PANTHER" id="PTHR23308">
    <property type="entry name" value="NUCLEAR INHIBITOR OF PROTEIN PHOSPHATASE-1"/>
    <property type="match status" value="1"/>
</dbReference>
<dbReference type="VEuPathDB" id="PlasmoDB:PVLDE_1400610"/>
<gene>
    <name evidence="3" type="ORF">PVLDE_1400610</name>
</gene>
<evidence type="ECO:0000259" key="2">
    <source>
        <dbReference type="PROSITE" id="PS50006"/>
    </source>
</evidence>
<dbReference type="AlphaFoldDB" id="A0A6V7SX42"/>
<organism evidence="3 4">
    <name type="scientific">Plasmodium vinckei lentum</name>
    <dbReference type="NCBI Taxonomy" id="138297"/>
    <lineage>
        <taxon>Eukaryota</taxon>
        <taxon>Sar</taxon>
        <taxon>Alveolata</taxon>
        <taxon>Apicomplexa</taxon>
        <taxon>Aconoidasida</taxon>
        <taxon>Haemosporida</taxon>
        <taxon>Plasmodiidae</taxon>
        <taxon>Plasmodium</taxon>
        <taxon>Plasmodium (Vinckeia)</taxon>
    </lineage>
</organism>
<feature type="compositionally biased region" description="Basic and acidic residues" evidence="1">
    <location>
        <begin position="112"/>
        <end position="124"/>
    </location>
</feature>
<feature type="compositionally biased region" description="Basic residues" evidence="1">
    <location>
        <begin position="142"/>
        <end position="152"/>
    </location>
</feature>
<reference evidence="3 4" key="1">
    <citation type="submission" date="2020-08" db="EMBL/GenBank/DDBJ databases">
        <authorList>
            <person name="Ramaprasad A."/>
        </authorList>
    </citation>
    <scope>NUCLEOTIDE SEQUENCE [LARGE SCALE GENOMIC DNA]</scope>
</reference>
<dbReference type="SMART" id="SM00240">
    <property type="entry name" value="FHA"/>
    <property type="match status" value="1"/>
</dbReference>
<dbReference type="EMBL" id="LR865376">
    <property type="protein sequence ID" value="CAD2103642.1"/>
    <property type="molecule type" value="Genomic_DNA"/>
</dbReference>
<protein>
    <submittedName>
        <fullName evidence="3">Fork head domain protein, putative</fullName>
    </submittedName>
</protein>
<dbReference type="Gene3D" id="2.60.200.20">
    <property type="match status" value="1"/>
</dbReference>